<dbReference type="HAMAP" id="MF_00671">
    <property type="entry name" value="TolB"/>
    <property type="match status" value="1"/>
</dbReference>
<dbReference type="AlphaFoldDB" id="A0A840UKU6"/>
<feature type="domain" description="TolB N-terminal" evidence="6">
    <location>
        <begin position="29"/>
        <end position="125"/>
    </location>
</feature>
<evidence type="ECO:0000256" key="3">
    <source>
        <dbReference type="ARBA" id="ARBA00022729"/>
    </source>
</evidence>
<evidence type="ECO:0000259" key="6">
    <source>
        <dbReference type="Pfam" id="PF04052"/>
    </source>
</evidence>
<dbReference type="PANTHER" id="PTHR36842:SF1">
    <property type="entry name" value="PROTEIN TOLB"/>
    <property type="match status" value="1"/>
</dbReference>
<feature type="signal peptide" evidence="5">
    <location>
        <begin position="1"/>
        <end position="24"/>
    </location>
</feature>
<dbReference type="InterPro" id="IPR014167">
    <property type="entry name" value="Tol-Pal_TolB"/>
</dbReference>
<reference evidence="7 8" key="1">
    <citation type="submission" date="2020-08" db="EMBL/GenBank/DDBJ databases">
        <title>Genomic Encyclopedia of Type Strains, Phase IV (KMG-IV): sequencing the most valuable type-strain genomes for metagenomic binning, comparative biology and taxonomic classification.</title>
        <authorList>
            <person name="Goeker M."/>
        </authorList>
    </citation>
    <scope>NUCLEOTIDE SEQUENCE [LARGE SCALE GENOMIC DNA]</scope>
    <source>
        <strain evidence="7 8">DSM 28570</strain>
    </source>
</reference>
<comment type="subcellular location">
    <subcellularLocation>
        <location evidence="1">Periplasm</location>
    </subcellularLocation>
</comment>
<dbReference type="RefSeq" id="WP_183347177.1">
    <property type="nucleotide sequence ID" value="NZ_JACHEO010000001.1"/>
</dbReference>
<keyword evidence="8" id="KW-1185">Reference proteome</keyword>
<accession>A0A840UKU6</accession>
<evidence type="ECO:0000256" key="4">
    <source>
        <dbReference type="ARBA" id="ARBA00022764"/>
    </source>
</evidence>
<dbReference type="EMBL" id="JACHEO010000001">
    <property type="protein sequence ID" value="MBB5346382.1"/>
    <property type="molecule type" value="Genomic_DNA"/>
</dbReference>
<dbReference type="Gene3D" id="3.40.50.10070">
    <property type="entry name" value="TolB, N-terminal domain"/>
    <property type="match status" value="1"/>
</dbReference>
<feature type="chain" id="PRO_5039916140" evidence="5">
    <location>
        <begin position="25"/>
        <end position="425"/>
    </location>
</feature>
<dbReference type="SUPFAM" id="SSF52964">
    <property type="entry name" value="TolB, N-terminal domain"/>
    <property type="match status" value="1"/>
</dbReference>
<evidence type="ECO:0000256" key="1">
    <source>
        <dbReference type="ARBA" id="ARBA00004418"/>
    </source>
</evidence>
<evidence type="ECO:0000313" key="8">
    <source>
        <dbReference type="Proteomes" id="UP000539642"/>
    </source>
</evidence>
<evidence type="ECO:0000256" key="5">
    <source>
        <dbReference type="SAM" id="SignalP"/>
    </source>
</evidence>
<protein>
    <submittedName>
        <fullName evidence="7">TolB protein</fullName>
    </submittedName>
</protein>
<dbReference type="SUPFAM" id="SSF69304">
    <property type="entry name" value="Tricorn protease N-terminal domain"/>
    <property type="match status" value="1"/>
</dbReference>
<sequence length="425" mass="47074">MNKSAFALIFLLLSCFSLPSPSQAADRVYVDITASSTRKINFAVPWFANAQAGQDQSKGKELADTLAKALEFHGVIGISPTAEYGGTQSANWRQLGVDYAVLGQFALSGKNLSLEIRVLDIATNQILLGKSYTGTVQQQDEMLFKFCDSVIEALTGKPGIASTKIAFVSYTRNAKEVYLTDILGHKLRQVTRHRNLAVSPRFTPDGKKLSYTSYHSGNQNLYITDLSQSKTTRLISKRKGLNLAPAWSPDGRYMILTLSINGNPDLYLCDSNAKIIEQLTDRSGINVSASWSPDGSQIVFVSDRTGKPHIYMMNLSTRQVQRLTFEGSENSEPSWSPTENLIVYTSLRNGVYQICTIKPDGSAAQQLTTDLSHHEMPSWSPDGNQIIFAKRGGNRHQIHAIMKNGSFQRPIFSFPGSNTYPRWSR</sequence>
<evidence type="ECO:0000256" key="2">
    <source>
        <dbReference type="ARBA" id="ARBA00009820"/>
    </source>
</evidence>
<dbReference type="PROSITE" id="PS51257">
    <property type="entry name" value="PROKAR_LIPOPROTEIN"/>
    <property type="match status" value="1"/>
</dbReference>
<dbReference type="PANTHER" id="PTHR36842">
    <property type="entry name" value="PROTEIN TOLB HOMOLOG"/>
    <property type="match status" value="1"/>
</dbReference>
<dbReference type="Pfam" id="PF07676">
    <property type="entry name" value="PD40"/>
    <property type="match status" value="5"/>
</dbReference>
<dbReference type="InterPro" id="IPR007195">
    <property type="entry name" value="TolB_N"/>
</dbReference>
<dbReference type="NCBIfam" id="TIGR02800">
    <property type="entry name" value="propeller_TolB"/>
    <property type="match status" value="1"/>
</dbReference>
<dbReference type="InterPro" id="IPR011659">
    <property type="entry name" value="WD40"/>
</dbReference>
<dbReference type="Pfam" id="PF04052">
    <property type="entry name" value="TolB_N"/>
    <property type="match status" value="1"/>
</dbReference>
<comment type="caution">
    <text evidence="7">The sequence shown here is derived from an EMBL/GenBank/DDBJ whole genome shotgun (WGS) entry which is preliminary data.</text>
</comment>
<proteinExistence type="inferred from homology"/>
<dbReference type="Gene3D" id="2.120.10.30">
    <property type="entry name" value="TolB, C-terminal domain"/>
    <property type="match status" value="1"/>
</dbReference>
<dbReference type="GO" id="GO:0017038">
    <property type="term" value="P:protein import"/>
    <property type="evidence" value="ECO:0007669"/>
    <property type="project" value="InterPro"/>
</dbReference>
<comment type="similarity">
    <text evidence="2">Belongs to the TolB family.</text>
</comment>
<evidence type="ECO:0000313" key="7">
    <source>
        <dbReference type="EMBL" id="MBB5346382.1"/>
    </source>
</evidence>
<dbReference type="Proteomes" id="UP000539642">
    <property type="component" value="Unassembled WGS sequence"/>
</dbReference>
<keyword evidence="4" id="KW-0574">Periplasm</keyword>
<organism evidence="7 8">
    <name type="scientific">Desulfoprunum benzoelyticum</name>
    <dbReference type="NCBI Taxonomy" id="1506996"/>
    <lineage>
        <taxon>Bacteria</taxon>
        <taxon>Pseudomonadati</taxon>
        <taxon>Thermodesulfobacteriota</taxon>
        <taxon>Desulfobulbia</taxon>
        <taxon>Desulfobulbales</taxon>
        <taxon>Desulfobulbaceae</taxon>
        <taxon>Desulfoprunum</taxon>
    </lineage>
</organism>
<keyword evidence="3 5" id="KW-0732">Signal</keyword>
<name>A0A840UKU6_9BACT</name>
<gene>
    <name evidence="7" type="ORF">HNQ81_000089</name>
</gene>
<dbReference type="GO" id="GO:0042597">
    <property type="term" value="C:periplasmic space"/>
    <property type="evidence" value="ECO:0007669"/>
    <property type="project" value="UniProtKB-SubCell"/>
</dbReference>
<dbReference type="InterPro" id="IPR011042">
    <property type="entry name" value="6-blade_b-propeller_TolB-like"/>
</dbReference>